<accession>A0ABX0MWT9</accession>
<dbReference type="EMBL" id="WHJF01000051">
    <property type="protein sequence ID" value="NHZ64325.1"/>
    <property type="molecule type" value="Genomic_DNA"/>
</dbReference>
<comment type="caution">
    <text evidence="1">The sequence shown here is derived from an EMBL/GenBank/DDBJ whole genome shotgun (WGS) entry which is preliminary data.</text>
</comment>
<name>A0ABX0MWT9_9BURK</name>
<sequence>MTSHAAADPLLAIRAFGAVTAIGNSSLQTTASWLTHARKLRLIKLDGFSDPFTIIDCHTVTSGLSGTARLAALLGSAVAEAFDHVIAMPGPCAEEDERLELLVLPSWLSQPDCEHMSGLLDQWLGSYDAWCAGTRHRQVIQAGSPGAWIALEHAFRAMAARPRITEILIAAVDSACEAAILRSAAEAGWLLQTDNQEGCIPGEAAACINLRRVGQITDVPAHGFALHRPTLRAANTRPWPNENQADPTALAYSLAGALACACLAASEISHLESDMDGSEWRSVIESAALERVRAGESGLPAFLHPAKSLGQPGAALGLLCWILPVLLHVHSVERVNSVLNWTIDANGDTAACVLERSPY</sequence>
<evidence type="ECO:0008006" key="3">
    <source>
        <dbReference type="Google" id="ProtNLM"/>
    </source>
</evidence>
<keyword evidence="2" id="KW-1185">Reference proteome</keyword>
<dbReference type="SUPFAM" id="SSF53901">
    <property type="entry name" value="Thiolase-like"/>
    <property type="match status" value="1"/>
</dbReference>
<proteinExistence type="predicted"/>
<gene>
    <name evidence="1" type="ORF">F1735_18800</name>
</gene>
<evidence type="ECO:0000313" key="1">
    <source>
        <dbReference type="EMBL" id="NHZ64325.1"/>
    </source>
</evidence>
<dbReference type="InterPro" id="IPR016039">
    <property type="entry name" value="Thiolase-like"/>
</dbReference>
<organism evidence="1 2">
    <name type="scientific">Massilia genomosp. 1</name>
    <dbReference type="NCBI Taxonomy" id="2609280"/>
    <lineage>
        <taxon>Bacteria</taxon>
        <taxon>Pseudomonadati</taxon>
        <taxon>Pseudomonadota</taxon>
        <taxon>Betaproteobacteria</taxon>
        <taxon>Burkholderiales</taxon>
        <taxon>Oxalobacteraceae</taxon>
        <taxon>Telluria group</taxon>
        <taxon>Massilia</taxon>
    </lineage>
</organism>
<protein>
    <recommendedName>
        <fullName evidence="3">Beta-ketoacyl synthase N-terminal domain-containing protein</fullName>
    </recommendedName>
</protein>
<evidence type="ECO:0000313" key="2">
    <source>
        <dbReference type="Proteomes" id="UP000610594"/>
    </source>
</evidence>
<reference evidence="1 2" key="1">
    <citation type="submission" date="2019-10" db="EMBL/GenBank/DDBJ databases">
        <title>Taxonomy of Antarctic Massilia spp.: description of Massilia rubra sp. nov., Massilia aquatica sp. nov., Massilia mucilaginosa sp. nov., Massilia frigida sp. nov. isolated from streams, lakes and regoliths.</title>
        <authorList>
            <person name="Holochova P."/>
            <person name="Sedlacek I."/>
            <person name="Kralova S."/>
            <person name="Maslanova I."/>
            <person name="Busse H.-J."/>
            <person name="Stankova E."/>
            <person name="Vrbovska V."/>
            <person name="Kovarovic V."/>
            <person name="Bartak M."/>
            <person name="Svec P."/>
            <person name="Pantucek R."/>
        </authorList>
    </citation>
    <scope>NUCLEOTIDE SEQUENCE [LARGE SCALE GENOMIC DNA]</scope>
    <source>
        <strain evidence="1 2">CCM 8694</strain>
    </source>
</reference>
<dbReference type="RefSeq" id="WP_167238369.1">
    <property type="nucleotide sequence ID" value="NZ_WHJF01000051.1"/>
</dbReference>
<dbReference type="Proteomes" id="UP000610594">
    <property type="component" value="Unassembled WGS sequence"/>
</dbReference>